<proteinExistence type="predicted"/>
<dbReference type="EMBL" id="CAMGYJ010000003">
    <property type="protein sequence ID" value="CAI0393320.1"/>
    <property type="molecule type" value="Genomic_DNA"/>
</dbReference>
<name>A0AAV0IER1_9ROSI</name>
<gene>
    <name evidence="1" type="ORF">LITE_LOCUS7880</name>
    <name evidence="2" type="ORF">LITE_LOCUS8853</name>
</gene>
<evidence type="ECO:0000313" key="2">
    <source>
        <dbReference type="EMBL" id="CAI0395793.1"/>
    </source>
</evidence>
<comment type="caution">
    <text evidence="2">The sequence shown here is derived from an EMBL/GenBank/DDBJ whole genome shotgun (WGS) entry which is preliminary data.</text>
</comment>
<accession>A0AAV0IER1</accession>
<dbReference type="AlphaFoldDB" id="A0AAV0IER1"/>
<keyword evidence="3" id="KW-1185">Reference proteome</keyword>
<reference evidence="2" key="1">
    <citation type="submission" date="2022-08" db="EMBL/GenBank/DDBJ databases">
        <authorList>
            <person name="Gutierrez-Valencia J."/>
        </authorList>
    </citation>
    <scope>NUCLEOTIDE SEQUENCE</scope>
</reference>
<dbReference type="EMBL" id="CAMGYJ010000003">
    <property type="protein sequence ID" value="CAI0395793.1"/>
    <property type="molecule type" value="Genomic_DNA"/>
</dbReference>
<dbReference type="Proteomes" id="UP001154282">
    <property type="component" value="Unassembled WGS sequence"/>
</dbReference>
<dbReference type="PANTHER" id="PTHR36616:SF4">
    <property type="entry name" value="OS03G0174800 PROTEIN"/>
    <property type="match status" value="1"/>
</dbReference>
<evidence type="ECO:0000313" key="1">
    <source>
        <dbReference type="EMBL" id="CAI0393320.1"/>
    </source>
</evidence>
<sequence>MLHFFFAVAFSAVSLTLYIPLTHSLNLFVETVEDVQAQHVVIPSDMIKLLY</sequence>
<protein>
    <submittedName>
        <fullName evidence="2">Uncharacterized protein</fullName>
    </submittedName>
</protein>
<dbReference type="PANTHER" id="PTHR36616">
    <property type="entry name" value="BNAC07G32700D PROTEIN"/>
    <property type="match status" value="1"/>
</dbReference>
<organism evidence="2 3">
    <name type="scientific">Linum tenue</name>
    <dbReference type="NCBI Taxonomy" id="586396"/>
    <lineage>
        <taxon>Eukaryota</taxon>
        <taxon>Viridiplantae</taxon>
        <taxon>Streptophyta</taxon>
        <taxon>Embryophyta</taxon>
        <taxon>Tracheophyta</taxon>
        <taxon>Spermatophyta</taxon>
        <taxon>Magnoliopsida</taxon>
        <taxon>eudicotyledons</taxon>
        <taxon>Gunneridae</taxon>
        <taxon>Pentapetalae</taxon>
        <taxon>rosids</taxon>
        <taxon>fabids</taxon>
        <taxon>Malpighiales</taxon>
        <taxon>Linaceae</taxon>
        <taxon>Linum</taxon>
    </lineage>
</organism>
<evidence type="ECO:0000313" key="3">
    <source>
        <dbReference type="Proteomes" id="UP001154282"/>
    </source>
</evidence>